<dbReference type="PROSITE" id="PS50011">
    <property type="entry name" value="PROTEIN_KINASE_DOM"/>
    <property type="match status" value="1"/>
</dbReference>
<comment type="caution">
    <text evidence="3">The sequence shown here is derived from an EMBL/GenBank/DDBJ whole genome shotgun (WGS) entry which is preliminary data.</text>
</comment>
<dbReference type="SUPFAM" id="SSF56112">
    <property type="entry name" value="Protein kinase-like (PK-like)"/>
    <property type="match status" value="1"/>
</dbReference>
<proteinExistence type="predicted"/>
<sequence>MAVPRKQQASKSITPPPNTEVPAAIHYSWTPPANAKVDWSSFMGGDQSPVKVKLIDFDTVETVQPQTPKKAKDVLGTDQYIAQEAYDGNYSAASDIFAVGVIGYRLLTSKFPYKADIFDDELSVRKKRLIGNSFAGCPALQE</sequence>
<dbReference type="InterPro" id="IPR000719">
    <property type="entry name" value="Prot_kinase_dom"/>
</dbReference>
<keyword evidence="4" id="KW-1185">Reference proteome</keyword>
<evidence type="ECO:0000313" key="4">
    <source>
        <dbReference type="Proteomes" id="UP000604046"/>
    </source>
</evidence>
<dbReference type="GO" id="GO:0004672">
    <property type="term" value="F:protein kinase activity"/>
    <property type="evidence" value="ECO:0007669"/>
    <property type="project" value="InterPro"/>
</dbReference>
<dbReference type="Proteomes" id="UP000604046">
    <property type="component" value="Unassembled WGS sequence"/>
</dbReference>
<reference evidence="3" key="1">
    <citation type="submission" date="2021-02" db="EMBL/GenBank/DDBJ databases">
        <authorList>
            <person name="Dougan E. K."/>
            <person name="Rhodes N."/>
            <person name="Thang M."/>
            <person name="Chan C."/>
        </authorList>
    </citation>
    <scope>NUCLEOTIDE SEQUENCE</scope>
</reference>
<evidence type="ECO:0000259" key="2">
    <source>
        <dbReference type="PROSITE" id="PS50011"/>
    </source>
</evidence>
<evidence type="ECO:0000313" key="3">
    <source>
        <dbReference type="EMBL" id="CAE7042327.1"/>
    </source>
</evidence>
<dbReference type="AlphaFoldDB" id="A0A812IM76"/>
<protein>
    <submittedName>
        <fullName evidence="3">PknL protein</fullName>
    </submittedName>
</protein>
<feature type="region of interest" description="Disordered" evidence="1">
    <location>
        <begin position="1"/>
        <end position="20"/>
    </location>
</feature>
<dbReference type="GO" id="GO:0005524">
    <property type="term" value="F:ATP binding"/>
    <property type="evidence" value="ECO:0007669"/>
    <property type="project" value="InterPro"/>
</dbReference>
<feature type="domain" description="Protein kinase" evidence="2">
    <location>
        <begin position="1"/>
        <end position="142"/>
    </location>
</feature>
<accession>A0A812IM76</accession>
<dbReference type="OrthoDB" id="5794026at2759"/>
<name>A0A812IM76_9DINO</name>
<dbReference type="Gene3D" id="1.10.510.10">
    <property type="entry name" value="Transferase(Phosphotransferase) domain 1"/>
    <property type="match status" value="1"/>
</dbReference>
<organism evidence="3 4">
    <name type="scientific">Symbiodinium natans</name>
    <dbReference type="NCBI Taxonomy" id="878477"/>
    <lineage>
        <taxon>Eukaryota</taxon>
        <taxon>Sar</taxon>
        <taxon>Alveolata</taxon>
        <taxon>Dinophyceae</taxon>
        <taxon>Suessiales</taxon>
        <taxon>Symbiodiniaceae</taxon>
        <taxon>Symbiodinium</taxon>
    </lineage>
</organism>
<dbReference type="EMBL" id="CAJNDS010000313">
    <property type="protein sequence ID" value="CAE7042327.1"/>
    <property type="molecule type" value="Genomic_DNA"/>
</dbReference>
<dbReference type="Pfam" id="PF00069">
    <property type="entry name" value="Pkinase"/>
    <property type="match status" value="1"/>
</dbReference>
<dbReference type="InterPro" id="IPR011009">
    <property type="entry name" value="Kinase-like_dom_sf"/>
</dbReference>
<evidence type="ECO:0000256" key="1">
    <source>
        <dbReference type="SAM" id="MobiDB-lite"/>
    </source>
</evidence>
<gene>
    <name evidence="3" type="primary">pknL</name>
    <name evidence="3" type="ORF">SNAT2548_LOCUS5018</name>
</gene>